<protein>
    <recommendedName>
        <fullName evidence="4">NinG protein</fullName>
    </recommendedName>
</protein>
<dbReference type="AlphaFoldDB" id="A0A1Y0EMC0"/>
<reference evidence="2 3" key="1">
    <citation type="submission" date="2017-05" db="EMBL/GenBank/DDBJ databases">
        <authorList>
            <person name="Song R."/>
            <person name="Chenine A.L."/>
            <person name="Ruprecht R.M."/>
        </authorList>
    </citation>
    <scope>NUCLEOTIDE SEQUENCE [LARGE SCALE GENOMIC DNA]</scope>
    <source>
        <strain evidence="2 3">DSM 26136</strain>
    </source>
</reference>
<keyword evidence="1" id="KW-1133">Transmembrane helix</keyword>
<evidence type="ECO:0000313" key="3">
    <source>
        <dbReference type="Proteomes" id="UP000196138"/>
    </source>
</evidence>
<keyword evidence="3" id="KW-1185">Reference proteome</keyword>
<keyword evidence="1" id="KW-0812">Transmembrane</keyword>
<dbReference type="Pfam" id="PF05766">
    <property type="entry name" value="NinG"/>
    <property type="match status" value="1"/>
</dbReference>
<feature type="transmembrane region" description="Helical" evidence="1">
    <location>
        <begin position="12"/>
        <end position="32"/>
    </location>
</feature>
<dbReference type="RefSeq" id="WP_087279903.1">
    <property type="nucleotide sequence ID" value="NZ_CP021455.1"/>
</dbReference>
<organism evidence="2 3">
    <name type="scientific">Comamonas serinivorans</name>
    <dbReference type="NCBI Taxonomy" id="1082851"/>
    <lineage>
        <taxon>Bacteria</taxon>
        <taxon>Pseudomonadati</taxon>
        <taxon>Pseudomonadota</taxon>
        <taxon>Betaproteobacteria</taxon>
        <taxon>Burkholderiales</taxon>
        <taxon>Comamonadaceae</taxon>
        <taxon>Comamonas</taxon>
    </lineage>
</organism>
<evidence type="ECO:0000313" key="2">
    <source>
        <dbReference type="EMBL" id="ARU04737.1"/>
    </source>
</evidence>
<evidence type="ECO:0008006" key="4">
    <source>
        <dbReference type="Google" id="ProtNLM"/>
    </source>
</evidence>
<dbReference type="EMBL" id="CP021455">
    <property type="protein sequence ID" value="ARU04737.1"/>
    <property type="molecule type" value="Genomic_DNA"/>
</dbReference>
<sequence>MADRDGKRPQQIGVTGAGCVFRNAFFVWIAALNPFNPKPRSCKACSKPFVPTKPMQAVCSPRCAVKKVRQDKAEERAKVKTRKEKALTLSQRRARAQVQVNAYVRLRDADLPCISCGRFHEGQWHAGHYRSRGSALHLSLDPRNIHRQCAPCNTHLHGNAIGFRAGLIARYGQPFVEELEADNTLRQYTAEQIDAIKDEYRVKTKQLMKERE</sequence>
<dbReference type="OrthoDB" id="5741553at2"/>
<keyword evidence="1" id="KW-0472">Membrane</keyword>
<gene>
    <name evidence="2" type="ORF">CCO03_08655</name>
</gene>
<dbReference type="PROSITE" id="PS51257">
    <property type="entry name" value="PROKAR_LIPOPROTEIN"/>
    <property type="match status" value="1"/>
</dbReference>
<dbReference type="InterPro" id="IPR008713">
    <property type="entry name" value="Phage_lambda_NinG"/>
</dbReference>
<name>A0A1Y0EMC0_9BURK</name>
<proteinExistence type="predicted"/>
<dbReference type="Proteomes" id="UP000196138">
    <property type="component" value="Chromosome"/>
</dbReference>
<accession>A0A1Y0EMC0</accession>
<evidence type="ECO:0000256" key="1">
    <source>
        <dbReference type="SAM" id="Phobius"/>
    </source>
</evidence>
<dbReference type="KEGG" id="cser:CCO03_08655"/>